<evidence type="ECO:0000313" key="1">
    <source>
        <dbReference type="EMBL" id="MCW7555542.1"/>
    </source>
</evidence>
<dbReference type="RefSeq" id="WP_262565293.1">
    <property type="nucleotide sequence ID" value="NZ_JAPFCC010000001.1"/>
</dbReference>
<keyword evidence="2" id="KW-1185">Reference proteome</keyword>
<dbReference type="EMBL" id="JAPFCC010000001">
    <property type="protein sequence ID" value="MCW7555542.1"/>
    <property type="molecule type" value="Genomic_DNA"/>
</dbReference>
<comment type="caution">
    <text evidence="1">The sequence shown here is derived from an EMBL/GenBank/DDBJ whole genome shotgun (WGS) entry which is preliminary data.</text>
</comment>
<gene>
    <name evidence="1" type="ORF">NX722_23545</name>
</gene>
<proteinExistence type="predicted"/>
<name>A0ABT3N1N0_9GAMM</name>
<reference evidence="1 2" key="1">
    <citation type="submission" date="2022-10" db="EMBL/GenBank/DDBJ databases">
        <title>High-quality genome sequences of two octocoral-associated bacteria, Endozoicomonas euniceicola EF212 and Endozoicomonas gorgoniicola PS125.</title>
        <authorList>
            <person name="Chiou Y.-J."/>
            <person name="Chen Y.-H."/>
        </authorList>
    </citation>
    <scope>NUCLEOTIDE SEQUENCE [LARGE SCALE GENOMIC DNA]</scope>
    <source>
        <strain evidence="1 2">PS125</strain>
    </source>
</reference>
<evidence type="ECO:0008006" key="3">
    <source>
        <dbReference type="Google" id="ProtNLM"/>
    </source>
</evidence>
<evidence type="ECO:0000313" key="2">
    <source>
        <dbReference type="Proteomes" id="UP001209854"/>
    </source>
</evidence>
<organism evidence="1 2">
    <name type="scientific">Endozoicomonas gorgoniicola</name>
    <dbReference type="NCBI Taxonomy" id="1234144"/>
    <lineage>
        <taxon>Bacteria</taxon>
        <taxon>Pseudomonadati</taxon>
        <taxon>Pseudomonadota</taxon>
        <taxon>Gammaproteobacteria</taxon>
        <taxon>Oceanospirillales</taxon>
        <taxon>Endozoicomonadaceae</taxon>
        <taxon>Endozoicomonas</taxon>
    </lineage>
</organism>
<protein>
    <recommendedName>
        <fullName evidence="3">WYL domain-containing protein</fullName>
    </recommendedName>
</protein>
<sequence>MAAKHTKNLVATLDSYQDRQGQTRTRRLTVGRVFEREDGSEFIRLDCFPVQEPKWNGTVNIYPVKRREEQYG</sequence>
<dbReference type="Proteomes" id="UP001209854">
    <property type="component" value="Unassembled WGS sequence"/>
</dbReference>
<accession>A0ABT3N1N0</accession>